<protein>
    <submittedName>
        <fullName evidence="8">Uncharacterized protein</fullName>
    </submittedName>
</protein>
<feature type="compositionally biased region" description="Low complexity" evidence="6">
    <location>
        <begin position="9"/>
        <end position="23"/>
    </location>
</feature>
<sequence length="269" mass="30905">MVEIREESSQPNNSGQQPNNSNVQRKTPMEFVKEYPNDVLAFGLRLATLYFVICYILPITDSKFQALAYTKAFAAVAATNAFRLHQRLRAVNWPFFSQMFLYELMLEDSAHYLLYCMIFVISSPITLALLPVSIYAIFNLIATLNKFSTETGIAHNSFIISRLVQFKQQASPNMLSTAACAEIFLLPIIIFDDFYVRGKSSLIGPFVYYRFLTMRYMSRRNPYTREMFSQLKFIFNSWANNPSCPTFVSSSILKFIALIERLAPQQVAM</sequence>
<evidence type="ECO:0000256" key="7">
    <source>
        <dbReference type="SAM" id="Phobius"/>
    </source>
</evidence>
<keyword evidence="4 7" id="KW-1133">Transmembrane helix</keyword>
<dbReference type="PANTHER" id="PTHR12703:SF4">
    <property type="entry name" value="TRANSMEMBRANE PROTEIN 33"/>
    <property type="match status" value="1"/>
</dbReference>
<dbReference type="Proteomes" id="UP000580250">
    <property type="component" value="Unassembled WGS sequence"/>
</dbReference>
<dbReference type="PANTHER" id="PTHR12703">
    <property type="entry name" value="TRANSMEMBRANE PROTEIN 33"/>
    <property type="match status" value="1"/>
</dbReference>
<dbReference type="EMBL" id="CAJEWN010000026">
    <property type="protein sequence ID" value="CAD2140834.1"/>
    <property type="molecule type" value="Genomic_DNA"/>
</dbReference>
<name>A0A6V7TZX4_MELEN</name>
<organism evidence="8 9">
    <name type="scientific">Meloidogyne enterolobii</name>
    <name type="common">Root-knot nematode worm</name>
    <name type="synonym">Meloidogyne mayaguensis</name>
    <dbReference type="NCBI Taxonomy" id="390850"/>
    <lineage>
        <taxon>Eukaryota</taxon>
        <taxon>Metazoa</taxon>
        <taxon>Ecdysozoa</taxon>
        <taxon>Nematoda</taxon>
        <taxon>Chromadorea</taxon>
        <taxon>Rhabditida</taxon>
        <taxon>Tylenchina</taxon>
        <taxon>Tylenchomorpha</taxon>
        <taxon>Tylenchoidea</taxon>
        <taxon>Meloidogynidae</taxon>
        <taxon>Meloidogyninae</taxon>
        <taxon>Meloidogyne</taxon>
    </lineage>
</organism>
<evidence type="ECO:0000256" key="1">
    <source>
        <dbReference type="ARBA" id="ARBA00004141"/>
    </source>
</evidence>
<dbReference type="InterPro" id="IPR005344">
    <property type="entry name" value="TMEM33/Pom33"/>
</dbReference>
<dbReference type="GO" id="GO:0005783">
    <property type="term" value="C:endoplasmic reticulum"/>
    <property type="evidence" value="ECO:0007669"/>
    <property type="project" value="TreeGrafter"/>
</dbReference>
<comment type="similarity">
    <text evidence="2">Belongs to the PER33/POM33 family.</text>
</comment>
<evidence type="ECO:0000256" key="5">
    <source>
        <dbReference type="ARBA" id="ARBA00023136"/>
    </source>
</evidence>
<evidence type="ECO:0000256" key="6">
    <source>
        <dbReference type="SAM" id="MobiDB-lite"/>
    </source>
</evidence>
<dbReference type="InterPro" id="IPR051645">
    <property type="entry name" value="PER33/POM33_regulator"/>
</dbReference>
<accession>A0A6V7TZX4</accession>
<dbReference type="OrthoDB" id="5581259at2759"/>
<comment type="subcellular location">
    <subcellularLocation>
        <location evidence="1">Membrane</location>
        <topology evidence="1">Multi-pass membrane protein</topology>
    </subcellularLocation>
</comment>
<evidence type="ECO:0000256" key="2">
    <source>
        <dbReference type="ARBA" id="ARBA00007322"/>
    </source>
</evidence>
<keyword evidence="5 7" id="KW-0472">Membrane</keyword>
<evidence type="ECO:0000313" key="9">
    <source>
        <dbReference type="Proteomes" id="UP000580250"/>
    </source>
</evidence>
<dbReference type="Pfam" id="PF03661">
    <property type="entry name" value="TMEM33_Pom33"/>
    <property type="match status" value="1"/>
</dbReference>
<evidence type="ECO:0000313" key="8">
    <source>
        <dbReference type="EMBL" id="CAD2140834.1"/>
    </source>
</evidence>
<evidence type="ECO:0000256" key="4">
    <source>
        <dbReference type="ARBA" id="ARBA00022989"/>
    </source>
</evidence>
<dbReference type="GO" id="GO:0016020">
    <property type="term" value="C:membrane"/>
    <property type="evidence" value="ECO:0007669"/>
    <property type="project" value="UniProtKB-SubCell"/>
</dbReference>
<reference evidence="8 9" key="1">
    <citation type="submission" date="2020-08" db="EMBL/GenBank/DDBJ databases">
        <authorList>
            <person name="Koutsovoulos G."/>
            <person name="Danchin GJ E."/>
        </authorList>
    </citation>
    <scope>NUCLEOTIDE SEQUENCE [LARGE SCALE GENOMIC DNA]</scope>
</reference>
<dbReference type="GO" id="GO:0071786">
    <property type="term" value="P:endoplasmic reticulum tubular network organization"/>
    <property type="evidence" value="ECO:0007669"/>
    <property type="project" value="TreeGrafter"/>
</dbReference>
<gene>
    <name evidence="8" type="ORF">MENT_LOCUS6638</name>
</gene>
<comment type="caution">
    <text evidence="8">The sequence shown here is derived from an EMBL/GenBank/DDBJ whole genome shotgun (WGS) entry which is preliminary data.</text>
</comment>
<proteinExistence type="inferred from homology"/>
<feature type="region of interest" description="Disordered" evidence="6">
    <location>
        <begin position="1"/>
        <end position="23"/>
    </location>
</feature>
<feature type="transmembrane region" description="Helical" evidence="7">
    <location>
        <begin position="39"/>
        <end position="59"/>
    </location>
</feature>
<evidence type="ECO:0000256" key="3">
    <source>
        <dbReference type="ARBA" id="ARBA00022692"/>
    </source>
</evidence>
<dbReference type="GO" id="GO:0061024">
    <property type="term" value="P:membrane organization"/>
    <property type="evidence" value="ECO:0007669"/>
    <property type="project" value="TreeGrafter"/>
</dbReference>
<feature type="transmembrane region" description="Helical" evidence="7">
    <location>
        <begin position="112"/>
        <end position="138"/>
    </location>
</feature>
<keyword evidence="3 7" id="KW-0812">Transmembrane</keyword>
<dbReference type="AlphaFoldDB" id="A0A6V7TZX4"/>